<organism evidence="1 2">
    <name type="scientific">Pseudomonas fluorescens</name>
    <dbReference type="NCBI Taxonomy" id="294"/>
    <lineage>
        <taxon>Bacteria</taxon>
        <taxon>Pseudomonadati</taxon>
        <taxon>Pseudomonadota</taxon>
        <taxon>Gammaproteobacteria</taxon>
        <taxon>Pseudomonadales</taxon>
        <taxon>Pseudomonadaceae</taxon>
        <taxon>Pseudomonas</taxon>
    </lineage>
</organism>
<name>A0A7M2J5B7_PSEFL</name>
<dbReference type="EMBL" id="CP063233">
    <property type="protein sequence ID" value="QOU04429.1"/>
    <property type="molecule type" value="Genomic_DNA"/>
</dbReference>
<proteinExistence type="predicted"/>
<dbReference type="AlphaFoldDB" id="A0A7M2J5B7"/>
<evidence type="ECO:0000313" key="2">
    <source>
        <dbReference type="Proteomes" id="UP000593833"/>
    </source>
</evidence>
<accession>A0A7M2J5B7</accession>
<gene>
    <name evidence="1" type="ORF">IM720_27690</name>
</gene>
<sequence>MVTDRRSVRSVFLVLLIAVALGVGLDLARSLEAGSIKALRTAESVDQNEGNEGAVSKFCGFAPCGMPLDCK</sequence>
<evidence type="ECO:0000313" key="1">
    <source>
        <dbReference type="EMBL" id="QOU04429.1"/>
    </source>
</evidence>
<protein>
    <submittedName>
        <fullName evidence="1">Uncharacterized protein</fullName>
    </submittedName>
</protein>
<dbReference type="RefSeq" id="WP_193689843.1">
    <property type="nucleotide sequence ID" value="NZ_CP063233.1"/>
</dbReference>
<reference evidence="1 2" key="1">
    <citation type="submission" date="2020-10" db="EMBL/GenBank/DDBJ databases">
        <title>Complete genome sequence of a novel Pseudomonas fluorescens strain isolated from the flower of kumarahou (Pomaderris kumeraho).</title>
        <authorList>
            <person name="Summers M.C."/>
            <person name="Nowak V."/>
            <person name="Fairhurst M.J."/>
            <person name="Owen J.G."/>
            <person name="Gerth M.L."/>
            <person name="Patrick W.M."/>
        </authorList>
    </citation>
    <scope>NUCLEOTIDE SEQUENCE [LARGE SCALE GENOMIC DNA]</scope>
    <source>
        <strain evidence="1 2">KF1</strain>
    </source>
</reference>
<dbReference type="Proteomes" id="UP000593833">
    <property type="component" value="Chromosome"/>
</dbReference>